<organism evidence="2 3">
    <name type="scientific">Jatropha curcas</name>
    <name type="common">Barbados nut</name>
    <dbReference type="NCBI Taxonomy" id="180498"/>
    <lineage>
        <taxon>Eukaryota</taxon>
        <taxon>Viridiplantae</taxon>
        <taxon>Streptophyta</taxon>
        <taxon>Embryophyta</taxon>
        <taxon>Tracheophyta</taxon>
        <taxon>Spermatophyta</taxon>
        <taxon>Magnoliopsida</taxon>
        <taxon>eudicotyledons</taxon>
        <taxon>Gunneridae</taxon>
        <taxon>Pentapetalae</taxon>
        <taxon>rosids</taxon>
        <taxon>fabids</taxon>
        <taxon>Malpighiales</taxon>
        <taxon>Euphorbiaceae</taxon>
        <taxon>Crotonoideae</taxon>
        <taxon>Jatropheae</taxon>
        <taxon>Jatropha</taxon>
    </lineage>
</organism>
<evidence type="ECO:0000256" key="1">
    <source>
        <dbReference type="SAM" id="MobiDB-lite"/>
    </source>
</evidence>
<evidence type="ECO:0000313" key="2">
    <source>
        <dbReference type="EMBL" id="KDP33504.1"/>
    </source>
</evidence>
<dbReference type="PANTHER" id="PTHR34807:SF6">
    <property type="entry name" value="MYB-CC TYPE TRANSCRIPTION FACTOR LHEQLE-CONTAINING DOMAIN-CONTAINING PROTEIN"/>
    <property type="match status" value="1"/>
</dbReference>
<sequence>MLKRVAVNSIDEEARFRLKHRSLLQEFLELQKEFVSKKKKLQITKQKRDILSAEVEFLRHRCEYLMDIQSHLQPEQDLVAPQNSFMQNEKAGKLVRAEKTKNPKNGVVNGKKVKKKISWQDQSTVMRD</sequence>
<evidence type="ECO:0000313" key="3">
    <source>
        <dbReference type="Proteomes" id="UP000027138"/>
    </source>
</evidence>
<proteinExistence type="predicted"/>
<gene>
    <name evidence="2" type="ORF">JCGZ_07075</name>
</gene>
<dbReference type="OrthoDB" id="1295445at2759"/>
<protein>
    <submittedName>
        <fullName evidence="2">Uncharacterized protein</fullName>
    </submittedName>
</protein>
<name>A0A067KNW8_JATCU</name>
<dbReference type="AlphaFoldDB" id="A0A067KNW8"/>
<accession>A0A067KNW8</accession>
<feature type="compositionally biased region" description="Polar residues" evidence="1">
    <location>
        <begin position="119"/>
        <end position="128"/>
    </location>
</feature>
<dbReference type="PANTHER" id="PTHR34807">
    <property type="entry name" value="OS08G0270800 PROTEIN"/>
    <property type="match status" value="1"/>
</dbReference>
<keyword evidence="3" id="KW-1185">Reference proteome</keyword>
<dbReference type="EMBL" id="KK914539">
    <property type="protein sequence ID" value="KDP33504.1"/>
    <property type="molecule type" value="Genomic_DNA"/>
</dbReference>
<reference evidence="2 3" key="1">
    <citation type="journal article" date="2014" name="PLoS ONE">
        <title>Global Analysis of Gene Expression Profiles in Physic Nut (Jatropha curcas L.) Seedlings Exposed to Salt Stress.</title>
        <authorList>
            <person name="Zhang L."/>
            <person name="Zhang C."/>
            <person name="Wu P."/>
            <person name="Chen Y."/>
            <person name="Li M."/>
            <person name="Jiang H."/>
            <person name="Wu G."/>
        </authorList>
    </citation>
    <scope>NUCLEOTIDE SEQUENCE [LARGE SCALE GENOMIC DNA]</scope>
    <source>
        <strain evidence="3">cv. GZQX0401</strain>
        <tissue evidence="2">Young leaves</tissue>
    </source>
</reference>
<feature type="region of interest" description="Disordered" evidence="1">
    <location>
        <begin position="101"/>
        <end position="128"/>
    </location>
</feature>
<dbReference type="Proteomes" id="UP000027138">
    <property type="component" value="Unassembled WGS sequence"/>
</dbReference>